<comment type="similarity">
    <text evidence="6">Belongs to the Hyccin family.</text>
</comment>
<dbReference type="Pfam" id="PF09790">
    <property type="entry name" value="Hyccin"/>
    <property type="match status" value="1"/>
</dbReference>
<protein>
    <recommendedName>
        <fullName evidence="10">Hyccin</fullName>
    </recommendedName>
</protein>
<keyword evidence="5" id="KW-0472">Membrane</keyword>
<feature type="compositionally biased region" description="Acidic residues" evidence="7">
    <location>
        <begin position="654"/>
        <end position="668"/>
    </location>
</feature>
<keyword evidence="4" id="KW-0963">Cytoplasm</keyword>
<dbReference type="EMBL" id="JAKROA010000002">
    <property type="protein sequence ID" value="KAL5111001.1"/>
    <property type="molecule type" value="Genomic_DNA"/>
</dbReference>
<gene>
    <name evidence="8" type="ORF">TcWFU_009961</name>
</gene>
<accession>A0ABR4QMH7</accession>
<dbReference type="PANTHER" id="PTHR31220:SF1">
    <property type="entry name" value="GH21176P"/>
    <property type="match status" value="1"/>
</dbReference>
<dbReference type="InterPro" id="IPR018619">
    <property type="entry name" value="Hyccin"/>
</dbReference>
<feature type="compositionally biased region" description="Acidic residues" evidence="7">
    <location>
        <begin position="581"/>
        <end position="606"/>
    </location>
</feature>
<evidence type="ECO:0000313" key="8">
    <source>
        <dbReference type="EMBL" id="KAL5111001.1"/>
    </source>
</evidence>
<evidence type="ECO:0000256" key="2">
    <source>
        <dbReference type="ARBA" id="ARBA00004514"/>
    </source>
</evidence>
<feature type="compositionally biased region" description="Acidic residues" evidence="7">
    <location>
        <begin position="565"/>
        <end position="574"/>
    </location>
</feature>
<feature type="region of interest" description="Disordered" evidence="7">
    <location>
        <begin position="223"/>
        <end position="264"/>
    </location>
</feature>
<keyword evidence="3" id="KW-1003">Cell membrane</keyword>
<organism evidence="8 9">
    <name type="scientific">Taenia crassiceps</name>
    <dbReference type="NCBI Taxonomy" id="6207"/>
    <lineage>
        <taxon>Eukaryota</taxon>
        <taxon>Metazoa</taxon>
        <taxon>Spiralia</taxon>
        <taxon>Lophotrochozoa</taxon>
        <taxon>Platyhelminthes</taxon>
        <taxon>Cestoda</taxon>
        <taxon>Eucestoda</taxon>
        <taxon>Cyclophyllidea</taxon>
        <taxon>Taeniidae</taxon>
        <taxon>Taenia</taxon>
    </lineage>
</organism>
<dbReference type="Proteomes" id="UP001651158">
    <property type="component" value="Unassembled WGS sequence"/>
</dbReference>
<evidence type="ECO:0000256" key="4">
    <source>
        <dbReference type="ARBA" id="ARBA00022490"/>
    </source>
</evidence>
<feature type="compositionally biased region" description="Low complexity" evidence="7">
    <location>
        <begin position="684"/>
        <end position="704"/>
    </location>
</feature>
<evidence type="ECO:0000256" key="3">
    <source>
        <dbReference type="ARBA" id="ARBA00022475"/>
    </source>
</evidence>
<comment type="subcellular location">
    <subcellularLocation>
        <location evidence="1">Cell membrane</location>
    </subcellularLocation>
    <subcellularLocation>
        <location evidence="2">Cytoplasm</location>
        <location evidence="2">Cytosol</location>
    </subcellularLocation>
</comment>
<comment type="caution">
    <text evidence="8">The sequence shown here is derived from an EMBL/GenBank/DDBJ whole genome shotgun (WGS) entry which is preliminary data.</text>
</comment>
<feature type="region of interest" description="Disordered" evidence="7">
    <location>
        <begin position="431"/>
        <end position="461"/>
    </location>
</feature>
<evidence type="ECO:0000313" key="9">
    <source>
        <dbReference type="Proteomes" id="UP001651158"/>
    </source>
</evidence>
<sequence>MFVKVCDLSTVITSELSLLLTLKMRLKIPQPVQLWFNSISTSAKRHLHMEKAEEEVNDDTTVSSSLIVEAIQNLCYEIFALPICTSDAVNVAQTICGHIYDLAQSNSPALQLIVLDLIPALVHVYLVLSTTFSSSLGGFTTNVRVSASRRHAKSSITTGPSAATATTTSAEVALPRPRRSLRHRLKKSSVISVDALRRPSFNRTVRQRTRRILAGFTSDPTNVSNVGATTAPADSSTRSSSSTTATTARSCNTTTSMPSPLSASEKAPAIGTHMASLAAVLETLLLGLYNTYARQLAAPRRGANLYSSLPPLASGSVFCGPLIIAKTNEEHETEMVESFLHLFPNRNSTTHSVEEFELTACNRWRVLCLLCRLSIERIDDLSDKGREALCHLALLLGPRGLREYRFPPPVATADISPPHHRRSRWSRFARHHYHQRHSRGAPPPSSPTEPRASTPLRASQYQSDRVIAAAARLDFARITAPLRPAAAAQRGRASARLGMRLSSNVVGQCDCKDAALMDIKNRGEEEDSDNDLDLSASRTPTSSINNTDSSSGTSVETGSNASLCSDDDVNDDAFEGSFAILDEEEGEEDNDVDDEDREYEDDGDEGSENHSPAPINGVLETGCDRNASNVDNKVAEPPKAEIDETFTNAQSTLEDCEPIDENDGDDDAVTANSHSSCTLDPLHQQQQPHQQAVEQPLQQQSPQQRESHIPTAPVARISDFNEKKKSMHHQFHGLQRGSRGESRGRAKAEMVGVFTGSVRIPQIPAQFVLDLLPGLHFTLTTAQSHLAATAIDSLDQRANFELWSNVLLYTNSVRNSKVYADATTASLGQNFIAVSVGQSNQSNGSATLRGVSPGDSRASSVIGSGASSTLEEERIPTSPVTAIRPEEDIPLMVNDERVNSVGNNILAASDPPLPPSSSTPPHHDEEMKPPRNLHLRSKSLSPRHKEASLSLPSRGFLCLDCTSCNAFKPPVRQRTLSFNPRLCSVLRNSRSKSPYNLKVTFADERGIDRREVLSPPLSAPLPTSSRSV</sequence>
<name>A0ABR4QMH7_9CEST</name>
<feature type="region of interest" description="Disordered" evidence="7">
    <location>
        <begin position="840"/>
        <end position="877"/>
    </location>
</feature>
<reference evidence="8 9" key="1">
    <citation type="journal article" date="2022" name="Front. Cell. Infect. Microbiol.">
        <title>The Genomes of Two Strains of Taenia crassiceps the Animal Model for the Study of Human Cysticercosis.</title>
        <authorList>
            <person name="Bobes R.J."/>
            <person name="Estrada K."/>
            <person name="Rios-Valencia D.G."/>
            <person name="Calderon-Gallegos A."/>
            <person name="de la Torre P."/>
            <person name="Carrero J.C."/>
            <person name="Sanchez-Flores A."/>
            <person name="Laclette J.P."/>
        </authorList>
    </citation>
    <scope>NUCLEOTIDE SEQUENCE [LARGE SCALE GENOMIC DNA]</scope>
    <source>
        <strain evidence="8">WFUcys</strain>
    </source>
</reference>
<evidence type="ECO:0000256" key="6">
    <source>
        <dbReference type="ARBA" id="ARBA00034482"/>
    </source>
</evidence>
<evidence type="ECO:0000256" key="5">
    <source>
        <dbReference type="ARBA" id="ARBA00023136"/>
    </source>
</evidence>
<keyword evidence="9" id="KW-1185">Reference proteome</keyword>
<evidence type="ECO:0000256" key="7">
    <source>
        <dbReference type="SAM" id="MobiDB-lite"/>
    </source>
</evidence>
<feature type="region of interest" description="Disordered" evidence="7">
    <location>
        <begin position="523"/>
        <end position="711"/>
    </location>
</feature>
<feature type="region of interest" description="Disordered" evidence="7">
    <location>
        <begin position="724"/>
        <end position="744"/>
    </location>
</feature>
<evidence type="ECO:0008006" key="10">
    <source>
        <dbReference type="Google" id="ProtNLM"/>
    </source>
</evidence>
<feature type="compositionally biased region" description="Low complexity" evidence="7">
    <location>
        <begin position="228"/>
        <end position="256"/>
    </location>
</feature>
<proteinExistence type="inferred from homology"/>
<feature type="region of interest" description="Disordered" evidence="7">
    <location>
        <begin position="904"/>
        <end position="946"/>
    </location>
</feature>
<feature type="compositionally biased region" description="Basic and acidic residues" evidence="7">
    <location>
        <begin position="633"/>
        <end position="642"/>
    </location>
</feature>
<evidence type="ECO:0000256" key="1">
    <source>
        <dbReference type="ARBA" id="ARBA00004236"/>
    </source>
</evidence>
<dbReference type="PANTHER" id="PTHR31220">
    <property type="entry name" value="HYCCIN RELATED"/>
    <property type="match status" value="1"/>
</dbReference>
<feature type="compositionally biased region" description="Polar residues" evidence="7">
    <location>
        <begin position="857"/>
        <end position="869"/>
    </location>
</feature>
<feature type="compositionally biased region" description="Polar residues" evidence="7">
    <location>
        <begin position="536"/>
        <end position="563"/>
    </location>
</feature>